<comment type="caution">
    <text evidence="2">The sequence shown here is derived from an EMBL/GenBank/DDBJ whole genome shotgun (WGS) entry which is preliminary data.</text>
</comment>
<sequence>TREMRTESSRKMDRSKSRADRRNKLVKEAKKEEDMSSYVVKEIEGKSSAAIRELVWNQVVARKSQARCHSIKTRAGKTIIKTLDRETADVLKHLSSVSKLLEEDSLRWPRVRLSGVSADANMGNIQEDIIKQNESLEIPTDTKEVILKPIYKTGPRDRDTTIWVLEVNPKYYKKFEDTTVYLGFMRCRVSAHEEATQCHLCLRYGHPAAKCNETQCVCAHCARKGHKSAYCPASEGDPTCSNCRGKHSAKDKTCSARTAYILGQLRRTDYGIAQ</sequence>
<organism evidence="2 3">
    <name type="scientific">Aphis craccivora</name>
    <name type="common">Cowpea aphid</name>
    <dbReference type="NCBI Taxonomy" id="307492"/>
    <lineage>
        <taxon>Eukaryota</taxon>
        <taxon>Metazoa</taxon>
        <taxon>Ecdysozoa</taxon>
        <taxon>Arthropoda</taxon>
        <taxon>Hexapoda</taxon>
        <taxon>Insecta</taxon>
        <taxon>Pterygota</taxon>
        <taxon>Neoptera</taxon>
        <taxon>Paraneoptera</taxon>
        <taxon>Hemiptera</taxon>
        <taxon>Sternorrhyncha</taxon>
        <taxon>Aphidomorpha</taxon>
        <taxon>Aphidoidea</taxon>
        <taxon>Aphididae</taxon>
        <taxon>Aphidini</taxon>
        <taxon>Aphis</taxon>
        <taxon>Aphis</taxon>
    </lineage>
</organism>
<evidence type="ECO:0000256" key="1">
    <source>
        <dbReference type="SAM" id="MobiDB-lite"/>
    </source>
</evidence>
<name>A0A6G0VZN0_APHCR</name>
<evidence type="ECO:0000313" key="2">
    <source>
        <dbReference type="EMBL" id="KAF0715926.1"/>
    </source>
</evidence>
<accession>A0A6G0VZN0</accession>
<dbReference type="Proteomes" id="UP000478052">
    <property type="component" value="Unassembled WGS sequence"/>
</dbReference>
<reference evidence="2 3" key="1">
    <citation type="submission" date="2019-08" db="EMBL/GenBank/DDBJ databases">
        <title>Whole genome of Aphis craccivora.</title>
        <authorList>
            <person name="Voronova N.V."/>
            <person name="Shulinski R.S."/>
            <person name="Bandarenka Y.V."/>
            <person name="Zhorov D.G."/>
            <person name="Warner D."/>
        </authorList>
    </citation>
    <scope>NUCLEOTIDE SEQUENCE [LARGE SCALE GENOMIC DNA]</scope>
    <source>
        <strain evidence="2">180601</strain>
        <tissue evidence="2">Whole Body</tissue>
    </source>
</reference>
<feature type="region of interest" description="Disordered" evidence="1">
    <location>
        <begin position="1"/>
        <end position="31"/>
    </location>
</feature>
<dbReference type="EMBL" id="VUJU01010088">
    <property type="protein sequence ID" value="KAF0715926.1"/>
    <property type="molecule type" value="Genomic_DNA"/>
</dbReference>
<evidence type="ECO:0008006" key="4">
    <source>
        <dbReference type="Google" id="ProtNLM"/>
    </source>
</evidence>
<dbReference type="OrthoDB" id="6626910at2759"/>
<dbReference type="AlphaFoldDB" id="A0A6G0VZN0"/>
<gene>
    <name evidence="2" type="ORF">FWK35_00032437</name>
</gene>
<feature type="non-terminal residue" evidence="2">
    <location>
        <position position="1"/>
    </location>
</feature>
<evidence type="ECO:0000313" key="3">
    <source>
        <dbReference type="Proteomes" id="UP000478052"/>
    </source>
</evidence>
<keyword evidence="3" id="KW-1185">Reference proteome</keyword>
<proteinExistence type="predicted"/>
<protein>
    <recommendedName>
        <fullName evidence="4">CCHC-type domain-containing protein</fullName>
    </recommendedName>
</protein>